<dbReference type="Proteomes" id="UP000789901">
    <property type="component" value="Unassembled WGS sequence"/>
</dbReference>
<keyword evidence="3" id="KW-1185">Reference proteome</keyword>
<feature type="compositionally biased region" description="Basic and acidic residues" evidence="1">
    <location>
        <begin position="164"/>
        <end position="173"/>
    </location>
</feature>
<evidence type="ECO:0000256" key="1">
    <source>
        <dbReference type="SAM" id="MobiDB-lite"/>
    </source>
</evidence>
<proteinExistence type="predicted"/>
<name>A0ABN7WIE8_GIGMA</name>
<accession>A0ABN7WIE8</accession>
<dbReference type="EMBL" id="CAJVQB010046858">
    <property type="protein sequence ID" value="CAG8833184.1"/>
    <property type="molecule type" value="Genomic_DNA"/>
</dbReference>
<gene>
    <name evidence="2" type="ORF">GMARGA_LOCUS31424</name>
</gene>
<feature type="non-terminal residue" evidence="2">
    <location>
        <position position="187"/>
    </location>
</feature>
<evidence type="ECO:0000313" key="2">
    <source>
        <dbReference type="EMBL" id="CAG8833184.1"/>
    </source>
</evidence>
<comment type="caution">
    <text evidence="2">The sequence shown here is derived from an EMBL/GenBank/DDBJ whole genome shotgun (WGS) entry which is preliminary data.</text>
</comment>
<protein>
    <submittedName>
        <fullName evidence="2">29829_t:CDS:1</fullName>
    </submittedName>
</protein>
<sequence>MEAYNRIEYKIKKKIEICKEEEVLVNGLDFKQKEKEEIEKNKEVLIITECGVPDYGTEEIKDKIMQAKEVDINTDNKTEVVDKTSNKFDKVEDISSSIWAQVSKSLQSTVSGFLNQGIQKAEVYAEASNNKEPKSTEESNFSRKKGKERFIILNRLQGNHIHKFVDQKYESKKKSNNMHYEGKENQN</sequence>
<organism evidence="2 3">
    <name type="scientific">Gigaspora margarita</name>
    <dbReference type="NCBI Taxonomy" id="4874"/>
    <lineage>
        <taxon>Eukaryota</taxon>
        <taxon>Fungi</taxon>
        <taxon>Fungi incertae sedis</taxon>
        <taxon>Mucoromycota</taxon>
        <taxon>Glomeromycotina</taxon>
        <taxon>Glomeromycetes</taxon>
        <taxon>Diversisporales</taxon>
        <taxon>Gigasporaceae</taxon>
        <taxon>Gigaspora</taxon>
    </lineage>
</organism>
<feature type="region of interest" description="Disordered" evidence="1">
    <location>
        <begin position="164"/>
        <end position="187"/>
    </location>
</feature>
<evidence type="ECO:0000313" key="3">
    <source>
        <dbReference type="Proteomes" id="UP000789901"/>
    </source>
</evidence>
<reference evidence="2 3" key="1">
    <citation type="submission" date="2021-06" db="EMBL/GenBank/DDBJ databases">
        <authorList>
            <person name="Kallberg Y."/>
            <person name="Tangrot J."/>
            <person name="Rosling A."/>
        </authorList>
    </citation>
    <scope>NUCLEOTIDE SEQUENCE [LARGE SCALE GENOMIC DNA]</scope>
    <source>
        <strain evidence="2 3">120-4 pot B 10/14</strain>
    </source>
</reference>